<feature type="compositionally biased region" description="Polar residues" evidence="2">
    <location>
        <begin position="657"/>
        <end position="666"/>
    </location>
</feature>
<evidence type="ECO:0000313" key="4">
    <source>
        <dbReference type="EMBL" id="QES44332.1"/>
    </source>
</evidence>
<dbReference type="Pfam" id="PF02585">
    <property type="entry name" value="PIG-L"/>
    <property type="match status" value="1"/>
</dbReference>
<evidence type="ECO:0000259" key="3">
    <source>
        <dbReference type="Pfam" id="PF26607"/>
    </source>
</evidence>
<dbReference type="Gene3D" id="3.40.50.10320">
    <property type="entry name" value="LmbE-like"/>
    <property type="match status" value="1"/>
</dbReference>
<feature type="compositionally biased region" description="Gly residues" evidence="2">
    <location>
        <begin position="129"/>
        <end position="142"/>
    </location>
</feature>
<dbReference type="PANTHER" id="PTHR12993:SF26">
    <property type="entry name" value="1D-MYO-INOSITOL 2-ACETAMIDO-2-DEOXY-ALPHA-D-GLUCOPYRANOSIDE DEACETYLASE"/>
    <property type="match status" value="1"/>
</dbReference>
<sequence>MPPEKRLLSRPRATRRNVLAATVLGAMTPIGVGIGLAVRSNGGGGEAPAVPHQAPDLSRAAPTGTWAASGPQPQTTEAIVQIVAHPDDDLFFINPEVGQSLRSGRPLTTIYLTSGESNGVNGPRAGAHTGTGGSGKGVGMGASQGRPRPTRDKRKYAKARQNGIRAAYAEMVTGRPGHPWQRTVIATAGGGQAELDTLQGYPHIHLVWTLLHEAGSITGDRPHSLHGLWEGRIDALGSQLAHGGPVTRDFSYTKEQLIQTLTGYLERFRPTQVRMQNPTPGRLDRNLKCSDHQDHRFGARFVQQALSRYAATGSRPHFTVQTYMGYFNGGLPQALDPASGASKARTLATYSWSDDATRDSCEDPAGCGDLKVAASPKPRWSHSIHHAGDSGADWLLTGKDDSLWAFAVLDGRIAHWHRPGGKGVKGGKWDARDWKGPVFQPETDMDTGVRPTALPDGRIAVFGTRTLFGDGTAAGYGKEVGYVVQEAPGKPFGPWQSLGTPELSDEIGTNDISSPAVAVDRDGAMSVFLRDSTHQLTTRAQQPDGTWTPWRSLGGKAVHSDPVTATDRTGRSYVLAATPHTVLAWIKDEPGAEVRGPLATGLPATTLPLTVRRDDDGVRVFYRAPNSGNVCSARLHASALTASSPSDSAEPGRVRRSSTAHTSTSVADLGGAGGYGPVSATSDDWGDVLLAARTATGDVATAWGTSGRARNRPQTRPQWNHTGVLPAGAPSSAPLSSGGVVLTMLGLDSRLYWTHATRGGGRLAPWQPVGSPTEGRSRA</sequence>
<organism evidence="4 5">
    <name type="scientific">Streptomyces venezuelae</name>
    <dbReference type="NCBI Taxonomy" id="54571"/>
    <lineage>
        <taxon>Bacteria</taxon>
        <taxon>Bacillati</taxon>
        <taxon>Actinomycetota</taxon>
        <taxon>Actinomycetes</taxon>
        <taxon>Kitasatosporales</taxon>
        <taxon>Streptomycetaceae</taxon>
        <taxon>Streptomyces</taxon>
    </lineage>
</organism>
<name>A0A5P2CN10_STRVZ</name>
<dbReference type="AlphaFoldDB" id="A0A5P2CN10"/>
<evidence type="ECO:0000256" key="2">
    <source>
        <dbReference type="SAM" id="MobiDB-lite"/>
    </source>
</evidence>
<dbReference type="RefSeq" id="WP_150186665.1">
    <property type="nucleotide sequence ID" value="NZ_CP029191.1"/>
</dbReference>
<feature type="region of interest" description="Disordered" evidence="2">
    <location>
        <begin position="640"/>
        <end position="673"/>
    </location>
</feature>
<reference evidence="4 5" key="1">
    <citation type="submission" date="2018-05" db="EMBL/GenBank/DDBJ databases">
        <title>Streptomyces venezuelae.</title>
        <authorList>
            <person name="Kim W."/>
            <person name="Lee N."/>
            <person name="Cho B.-K."/>
        </authorList>
    </citation>
    <scope>NUCLEOTIDE SEQUENCE [LARGE SCALE GENOMIC DNA]</scope>
    <source>
        <strain evidence="4 5">ATCC 14585</strain>
    </source>
</reference>
<proteinExistence type="predicted"/>
<feature type="region of interest" description="Disordered" evidence="2">
    <location>
        <begin position="114"/>
        <end position="155"/>
    </location>
</feature>
<dbReference type="SUPFAM" id="SSF89372">
    <property type="entry name" value="Fucose-specific lectin"/>
    <property type="match status" value="1"/>
</dbReference>
<gene>
    <name evidence="4" type="ORF">DEJ49_28010</name>
</gene>
<dbReference type="InterPro" id="IPR024078">
    <property type="entry name" value="LmbE-like_dom_sf"/>
</dbReference>
<dbReference type="InterPro" id="IPR058502">
    <property type="entry name" value="PLL-like_beta-prop"/>
</dbReference>
<dbReference type="PANTHER" id="PTHR12993">
    <property type="entry name" value="N-ACETYLGLUCOSAMINYL-PHOSPHATIDYLINOSITOL DE-N-ACETYLASE-RELATED"/>
    <property type="match status" value="1"/>
</dbReference>
<protein>
    <submittedName>
        <fullName evidence="4">PIG-L family deacetylase</fullName>
    </submittedName>
</protein>
<accession>A0A5P2CN10</accession>
<evidence type="ECO:0000256" key="1">
    <source>
        <dbReference type="ARBA" id="ARBA00022833"/>
    </source>
</evidence>
<dbReference type="GO" id="GO:0016137">
    <property type="term" value="P:glycoside metabolic process"/>
    <property type="evidence" value="ECO:0007669"/>
    <property type="project" value="UniProtKB-ARBA"/>
</dbReference>
<dbReference type="SUPFAM" id="SSF102588">
    <property type="entry name" value="LmbE-like"/>
    <property type="match status" value="1"/>
</dbReference>
<dbReference type="Pfam" id="PF26607">
    <property type="entry name" value="DUF8189"/>
    <property type="match status" value="1"/>
</dbReference>
<keyword evidence="1" id="KW-0862">Zinc</keyword>
<dbReference type="EMBL" id="CP029191">
    <property type="protein sequence ID" value="QES44332.1"/>
    <property type="molecule type" value="Genomic_DNA"/>
</dbReference>
<evidence type="ECO:0000313" key="5">
    <source>
        <dbReference type="Proteomes" id="UP000324015"/>
    </source>
</evidence>
<feature type="domain" description="PLL-like beta propeller" evidence="3">
    <location>
        <begin position="485"/>
        <end position="589"/>
    </location>
</feature>
<dbReference type="Proteomes" id="UP000324015">
    <property type="component" value="Chromosome"/>
</dbReference>
<dbReference type="GO" id="GO:0016811">
    <property type="term" value="F:hydrolase activity, acting on carbon-nitrogen (but not peptide) bonds, in linear amides"/>
    <property type="evidence" value="ECO:0007669"/>
    <property type="project" value="TreeGrafter"/>
</dbReference>
<feature type="region of interest" description="Disordered" evidence="2">
    <location>
        <begin position="42"/>
        <end position="73"/>
    </location>
</feature>
<dbReference type="InterPro" id="IPR003737">
    <property type="entry name" value="GlcNAc_PI_deacetylase-related"/>
</dbReference>